<proteinExistence type="predicted"/>
<evidence type="ECO:0000313" key="3">
    <source>
        <dbReference type="Proteomes" id="UP001600064"/>
    </source>
</evidence>
<feature type="compositionally biased region" description="Basic and acidic residues" evidence="1">
    <location>
        <begin position="305"/>
        <end position="322"/>
    </location>
</feature>
<dbReference type="GeneID" id="98124633"/>
<dbReference type="SUPFAM" id="SSF52833">
    <property type="entry name" value="Thioredoxin-like"/>
    <property type="match status" value="1"/>
</dbReference>
<evidence type="ECO:0008006" key="4">
    <source>
        <dbReference type="Google" id="ProtNLM"/>
    </source>
</evidence>
<organism evidence="2 3">
    <name type="scientific">Remersonia thermophila</name>
    <dbReference type="NCBI Taxonomy" id="72144"/>
    <lineage>
        <taxon>Eukaryota</taxon>
        <taxon>Fungi</taxon>
        <taxon>Dikarya</taxon>
        <taxon>Ascomycota</taxon>
        <taxon>Pezizomycotina</taxon>
        <taxon>Sordariomycetes</taxon>
        <taxon>Sordariomycetidae</taxon>
        <taxon>Sordariales</taxon>
        <taxon>Sordariales incertae sedis</taxon>
        <taxon>Remersonia</taxon>
    </lineage>
</organism>
<feature type="region of interest" description="Disordered" evidence="1">
    <location>
        <begin position="371"/>
        <end position="392"/>
    </location>
</feature>
<keyword evidence="3" id="KW-1185">Reference proteome</keyword>
<reference evidence="2 3" key="1">
    <citation type="journal article" date="2024" name="Commun. Biol.">
        <title>Comparative genomic analysis of thermophilic fungi reveals convergent evolutionary adaptations and gene losses.</title>
        <authorList>
            <person name="Steindorff A.S."/>
            <person name="Aguilar-Pontes M.V."/>
            <person name="Robinson A.J."/>
            <person name="Andreopoulos B."/>
            <person name="LaButti K."/>
            <person name="Kuo A."/>
            <person name="Mondo S."/>
            <person name="Riley R."/>
            <person name="Otillar R."/>
            <person name="Haridas S."/>
            <person name="Lipzen A."/>
            <person name="Grimwood J."/>
            <person name="Schmutz J."/>
            <person name="Clum A."/>
            <person name="Reid I.D."/>
            <person name="Moisan M.C."/>
            <person name="Butler G."/>
            <person name="Nguyen T.T.M."/>
            <person name="Dewar K."/>
            <person name="Conant G."/>
            <person name="Drula E."/>
            <person name="Henrissat B."/>
            <person name="Hansel C."/>
            <person name="Singer S."/>
            <person name="Hutchinson M.I."/>
            <person name="de Vries R.P."/>
            <person name="Natvig D.O."/>
            <person name="Powell A.J."/>
            <person name="Tsang A."/>
            <person name="Grigoriev I.V."/>
        </authorList>
    </citation>
    <scope>NUCLEOTIDE SEQUENCE [LARGE SCALE GENOMIC DNA]</scope>
    <source>
        <strain evidence="2 3">ATCC 22073</strain>
    </source>
</reference>
<dbReference type="RefSeq" id="XP_070867472.1">
    <property type="nucleotide sequence ID" value="XM_071009989.1"/>
</dbReference>
<dbReference type="EMBL" id="JAZGUE010000003">
    <property type="protein sequence ID" value="KAL2268748.1"/>
    <property type="molecule type" value="Genomic_DNA"/>
</dbReference>
<feature type="region of interest" description="Disordered" evidence="1">
    <location>
        <begin position="1"/>
        <end position="69"/>
    </location>
</feature>
<gene>
    <name evidence="2" type="ORF">VTJ83DRAFT_3594</name>
</gene>
<dbReference type="InterPro" id="IPR032801">
    <property type="entry name" value="PXL2A/B/C"/>
</dbReference>
<evidence type="ECO:0000256" key="1">
    <source>
        <dbReference type="SAM" id="MobiDB-lite"/>
    </source>
</evidence>
<sequence>MASQELAPSAVPPPAKNKAADPDPRKAETGPPGPASTAAVAATAGAATPAASENGVTGDAGVNPVDFEGNVETSHELPTLETLRKIDNYVVLDSDGKSHTFRSLYTGRHAARRVLIIFVRHFFCGNCQEYLRTLSESITPSSLLALPQPTIICVVGCGDPGLIPMYAAATGCQFPIYSDPTRRLYDELGMVRTLALGPRPAYARQSLLKVIGQSIAQGLKQIPAGLAHKGGDSKQVGGEFLFEPPPGSKEATPATPMDVVGAPETWGTHAGTALTAAPPPAPASSSAPSSAEAGAKSGEGADANRVSRSETSLDGKLEADSEGEDKIVTWCHRMRNTRDHAEIPELMEVLGLDGTGNPIADPERWARALKERKGTGVSTSGRASWERAAAAS</sequence>
<dbReference type="PANTHER" id="PTHR28630">
    <property type="match status" value="1"/>
</dbReference>
<dbReference type="CDD" id="cd02970">
    <property type="entry name" value="PRX_like2"/>
    <property type="match status" value="1"/>
</dbReference>
<feature type="region of interest" description="Disordered" evidence="1">
    <location>
        <begin position="230"/>
        <end position="322"/>
    </location>
</feature>
<name>A0ABR4DEE9_9PEZI</name>
<feature type="compositionally biased region" description="Basic and acidic residues" evidence="1">
    <location>
        <begin position="18"/>
        <end position="28"/>
    </location>
</feature>
<comment type="caution">
    <text evidence="2">The sequence shown here is derived from an EMBL/GenBank/DDBJ whole genome shotgun (WGS) entry which is preliminary data.</text>
</comment>
<dbReference type="PANTHER" id="PTHR28630:SF3">
    <property type="entry name" value="PEROXIREDOXIN-LIKE 2C"/>
    <property type="match status" value="1"/>
</dbReference>
<dbReference type="Gene3D" id="3.40.30.10">
    <property type="entry name" value="Glutaredoxin"/>
    <property type="match status" value="1"/>
</dbReference>
<evidence type="ECO:0000313" key="2">
    <source>
        <dbReference type="EMBL" id="KAL2268748.1"/>
    </source>
</evidence>
<feature type="compositionally biased region" description="Low complexity" evidence="1">
    <location>
        <begin position="283"/>
        <end position="303"/>
    </location>
</feature>
<protein>
    <recommendedName>
        <fullName evidence="4">FmHP</fullName>
    </recommendedName>
</protein>
<dbReference type="Proteomes" id="UP001600064">
    <property type="component" value="Unassembled WGS sequence"/>
</dbReference>
<accession>A0ABR4DEE9</accession>
<dbReference type="Pfam" id="PF13911">
    <property type="entry name" value="AhpC-TSA_2"/>
    <property type="match status" value="1"/>
</dbReference>
<feature type="compositionally biased region" description="Low complexity" evidence="1">
    <location>
        <begin position="35"/>
        <end position="51"/>
    </location>
</feature>
<dbReference type="InterPro" id="IPR036249">
    <property type="entry name" value="Thioredoxin-like_sf"/>
</dbReference>